<feature type="compositionally biased region" description="Low complexity" evidence="1">
    <location>
        <begin position="39"/>
        <end position="55"/>
    </location>
</feature>
<dbReference type="InterPro" id="IPR000719">
    <property type="entry name" value="Prot_kinase_dom"/>
</dbReference>
<dbReference type="PANTHER" id="PTHR44329:SF84">
    <property type="entry name" value="PROTEIN KINASE LIKE PROTEIN"/>
    <property type="match status" value="1"/>
</dbReference>
<dbReference type="Pfam" id="PF07714">
    <property type="entry name" value="PK_Tyr_Ser-Thr"/>
    <property type="match status" value="1"/>
</dbReference>
<dbReference type="PROSITE" id="PS50011">
    <property type="entry name" value="PROTEIN_KINASE_DOM"/>
    <property type="match status" value="1"/>
</dbReference>
<dbReference type="InterPro" id="IPR011009">
    <property type="entry name" value="Kinase-like_dom_sf"/>
</dbReference>
<organism evidence="3 4">
    <name type="scientific">Sesamum angolense</name>
    <dbReference type="NCBI Taxonomy" id="2727404"/>
    <lineage>
        <taxon>Eukaryota</taxon>
        <taxon>Viridiplantae</taxon>
        <taxon>Streptophyta</taxon>
        <taxon>Embryophyta</taxon>
        <taxon>Tracheophyta</taxon>
        <taxon>Spermatophyta</taxon>
        <taxon>Magnoliopsida</taxon>
        <taxon>eudicotyledons</taxon>
        <taxon>Gunneridae</taxon>
        <taxon>Pentapetalae</taxon>
        <taxon>asterids</taxon>
        <taxon>lamiids</taxon>
        <taxon>Lamiales</taxon>
        <taxon>Pedaliaceae</taxon>
        <taxon>Sesamum</taxon>
    </lineage>
</organism>
<feature type="region of interest" description="Disordered" evidence="1">
    <location>
        <begin position="1"/>
        <end position="57"/>
    </location>
</feature>
<dbReference type="Gene3D" id="1.10.510.10">
    <property type="entry name" value="Transferase(Phosphotransferase) domain 1"/>
    <property type="match status" value="1"/>
</dbReference>
<dbReference type="GO" id="GO:0004674">
    <property type="term" value="F:protein serine/threonine kinase activity"/>
    <property type="evidence" value="ECO:0007669"/>
    <property type="project" value="TreeGrafter"/>
</dbReference>
<evidence type="ECO:0000256" key="1">
    <source>
        <dbReference type="SAM" id="MobiDB-lite"/>
    </source>
</evidence>
<dbReference type="InterPro" id="IPR001245">
    <property type="entry name" value="Ser-Thr/Tyr_kinase_cat_dom"/>
</dbReference>
<feature type="domain" description="Protein kinase" evidence="2">
    <location>
        <begin position="341"/>
        <end position="594"/>
    </location>
</feature>
<dbReference type="EMBL" id="JACGWL010000002">
    <property type="protein sequence ID" value="KAK4407764.1"/>
    <property type="molecule type" value="Genomic_DNA"/>
</dbReference>
<reference evidence="3" key="2">
    <citation type="journal article" date="2024" name="Plant">
        <title>Genomic evolution and insights into agronomic trait innovations of Sesamum species.</title>
        <authorList>
            <person name="Miao H."/>
            <person name="Wang L."/>
            <person name="Qu L."/>
            <person name="Liu H."/>
            <person name="Sun Y."/>
            <person name="Le M."/>
            <person name="Wang Q."/>
            <person name="Wei S."/>
            <person name="Zheng Y."/>
            <person name="Lin W."/>
            <person name="Duan Y."/>
            <person name="Cao H."/>
            <person name="Xiong S."/>
            <person name="Wang X."/>
            <person name="Wei L."/>
            <person name="Li C."/>
            <person name="Ma Q."/>
            <person name="Ju M."/>
            <person name="Zhao R."/>
            <person name="Li G."/>
            <person name="Mu C."/>
            <person name="Tian Q."/>
            <person name="Mei H."/>
            <person name="Zhang T."/>
            <person name="Gao T."/>
            <person name="Zhang H."/>
        </authorList>
    </citation>
    <scope>NUCLEOTIDE SEQUENCE</scope>
    <source>
        <strain evidence="3">K16</strain>
    </source>
</reference>
<evidence type="ECO:0000259" key="2">
    <source>
        <dbReference type="PROSITE" id="PS50011"/>
    </source>
</evidence>
<evidence type="ECO:0000313" key="4">
    <source>
        <dbReference type="Proteomes" id="UP001289374"/>
    </source>
</evidence>
<name>A0AAE2C3J5_9LAMI</name>
<dbReference type="GO" id="GO:0005524">
    <property type="term" value="F:ATP binding"/>
    <property type="evidence" value="ECO:0007669"/>
    <property type="project" value="InterPro"/>
</dbReference>
<dbReference type="Pfam" id="PF24093">
    <property type="entry name" value="DUF7377"/>
    <property type="match status" value="1"/>
</dbReference>
<sequence>MAAALECWSSRASTDEDMVEQVLMRTQDRSECPPENNPSSSSSASSSSSSSSSAATLRESSALQKRFQKLSRNVSEAIASLKNTLNLDSAREPPASTPSSCRRQVWGSVVRSLTQLYPGSQLPEKLVSNLRKHYDSLPLSYAQAGFEMKDVFLHIKLIEQASVEDQPAIMIQEMSDEEVNANGSVFKLTFACNSAISWPAMSGALDSSSICCKKLQIFEKKGFTLGIVMLLVQSGQEKMFKTRIENALKLALKKPKNNPIKLPFGLCGCQEESTKGRDLGDIEEDCGGDSNYRNGGENLDSKLQLKVPLPNDSIVVSVDEWQTVISGKDEIGKWLLSYDAVEIVDQIGPSTFKGVYKGKRVGIEKLKGCDKGNAYEFELRKDLLELMTCGHKNILQFHGVCVDENHGLCIVTKLMEGGSVHELIMKNKKLQTKEILRIVTDVAEGIKFMNDHGVPYRDLNTQRILLDKRGNACLGDMGIVAACKSFGEAMEYETDGYRWLAPEIISGDPENVTETWMSNAYSFGMIIWEMVTGEIAYSAYSPVQAAVGIAACGLRPEIPESCPQILRSLMIKCWNNSPSKRPQFSEILSTLSRFSSNNMNASK</sequence>
<dbReference type="InterPro" id="IPR055801">
    <property type="entry name" value="DUF7377"/>
</dbReference>
<proteinExistence type="predicted"/>
<dbReference type="AlphaFoldDB" id="A0AAE2C3J5"/>
<gene>
    <name evidence="3" type="ORF">Sango_0357400</name>
</gene>
<dbReference type="Proteomes" id="UP001289374">
    <property type="component" value="Unassembled WGS sequence"/>
</dbReference>
<dbReference type="PRINTS" id="PR00109">
    <property type="entry name" value="TYRKINASE"/>
</dbReference>
<keyword evidence="4" id="KW-1185">Reference proteome</keyword>
<evidence type="ECO:0000313" key="3">
    <source>
        <dbReference type="EMBL" id="KAK4407764.1"/>
    </source>
</evidence>
<dbReference type="SUPFAM" id="SSF56112">
    <property type="entry name" value="Protein kinase-like (PK-like)"/>
    <property type="match status" value="1"/>
</dbReference>
<keyword evidence="3" id="KW-0418">Kinase</keyword>
<accession>A0AAE2C3J5</accession>
<dbReference type="InterPro" id="IPR051681">
    <property type="entry name" value="Ser/Thr_Kinases-Pseudokinases"/>
</dbReference>
<comment type="caution">
    <text evidence="3">The sequence shown here is derived from an EMBL/GenBank/DDBJ whole genome shotgun (WGS) entry which is preliminary data.</text>
</comment>
<dbReference type="PANTHER" id="PTHR44329">
    <property type="entry name" value="SERINE/THREONINE-PROTEIN KINASE TNNI3K-RELATED"/>
    <property type="match status" value="1"/>
</dbReference>
<keyword evidence="3" id="KW-0808">Transferase</keyword>
<protein>
    <submittedName>
        <fullName evidence="3">Serine/threonine-protein kinase STY8</fullName>
    </submittedName>
</protein>
<reference evidence="3" key="1">
    <citation type="submission" date="2020-06" db="EMBL/GenBank/DDBJ databases">
        <authorList>
            <person name="Li T."/>
            <person name="Hu X."/>
            <person name="Zhang T."/>
            <person name="Song X."/>
            <person name="Zhang H."/>
            <person name="Dai N."/>
            <person name="Sheng W."/>
            <person name="Hou X."/>
            <person name="Wei L."/>
        </authorList>
    </citation>
    <scope>NUCLEOTIDE SEQUENCE</scope>
    <source>
        <strain evidence="3">K16</strain>
        <tissue evidence="3">Leaf</tissue>
    </source>
</reference>